<protein>
    <submittedName>
        <fullName evidence="2">Transcriptional regulator, XRE family</fullName>
    </submittedName>
</protein>
<feature type="domain" description="HTH cro/C1-type" evidence="1">
    <location>
        <begin position="18"/>
        <end position="72"/>
    </location>
</feature>
<dbReference type="InterPro" id="IPR010982">
    <property type="entry name" value="Lambda_DNA-bd_dom_sf"/>
</dbReference>
<keyword evidence="3" id="KW-1185">Reference proteome</keyword>
<dbReference type="InterPro" id="IPR001387">
    <property type="entry name" value="Cro/C1-type_HTH"/>
</dbReference>
<dbReference type="GO" id="GO:0003677">
    <property type="term" value="F:DNA binding"/>
    <property type="evidence" value="ECO:0007669"/>
    <property type="project" value="InterPro"/>
</dbReference>
<dbReference type="RefSeq" id="WP_011350437.1">
    <property type="nucleotide sequence ID" value="NC_007510.1"/>
</dbReference>
<dbReference type="SMART" id="SM00530">
    <property type="entry name" value="HTH_XRE"/>
    <property type="match status" value="1"/>
</dbReference>
<dbReference type="CDD" id="cd00093">
    <property type="entry name" value="HTH_XRE"/>
    <property type="match status" value="1"/>
</dbReference>
<dbReference type="SUPFAM" id="SSF47413">
    <property type="entry name" value="lambda repressor-like DNA-binding domains"/>
    <property type="match status" value="1"/>
</dbReference>
<name>Q39L70_BURL3</name>
<dbReference type="Proteomes" id="UP000002705">
    <property type="component" value="Chromosome 1"/>
</dbReference>
<accession>Q39L70</accession>
<dbReference type="KEGG" id="bur:Bcep18194_A3194"/>
<proteinExistence type="predicted"/>
<dbReference type="EMBL" id="CP000151">
    <property type="protein sequence ID" value="ABB06796.1"/>
    <property type="molecule type" value="Genomic_DNA"/>
</dbReference>
<dbReference type="Gene3D" id="1.10.260.40">
    <property type="entry name" value="lambda repressor-like DNA-binding domains"/>
    <property type="match status" value="1"/>
</dbReference>
<dbReference type="AlphaFoldDB" id="Q39L70"/>
<sequence length="86" mass="10031">MAYHPIHDPRYRSIATLLTELRKTRGLLQQEVADRLDRPQGFVSRVESGVRRLDVIELLDFLRALEADPHVFIDRLLDQPMPSLPR</sequence>
<reference evidence="2" key="1">
    <citation type="submission" date="2009-01" db="EMBL/GenBank/DDBJ databases">
        <title>Complete sequence of chromosome 1 of Burkholderia sp. 383.</title>
        <authorList>
            <consortium name="US DOE Joint Genome Institute"/>
            <person name="Copeland A."/>
            <person name="Lucas S."/>
            <person name="Lapidus A."/>
            <person name="Barry K."/>
            <person name="Detter J.C."/>
            <person name="Glavina T."/>
            <person name="Hammon N."/>
            <person name="Israni S."/>
            <person name="Pitluck S."/>
            <person name="Chain P."/>
            <person name="Malfatti S."/>
            <person name="Shin M."/>
            <person name="Vergez L."/>
            <person name="Schmutz J."/>
            <person name="Larimer F."/>
            <person name="Land M."/>
            <person name="Kyrpides N."/>
            <person name="Lykidis A."/>
            <person name="Richardson P."/>
        </authorList>
    </citation>
    <scope>NUCLEOTIDE SEQUENCE</scope>
    <source>
        <strain evidence="2">383</strain>
    </source>
</reference>
<dbReference type="PROSITE" id="PS50943">
    <property type="entry name" value="HTH_CROC1"/>
    <property type="match status" value="1"/>
</dbReference>
<evidence type="ECO:0000313" key="2">
    <source>
        <dbReference type="EMBL" id="ABB06796.1"/>
    </source>
</evidence>
<evidence type="ECO:0000259" key="1">
    <source>
        <dbReference type="PROSITE" id="PS50943"/>
    </source>
</evidence>
<dbReference type="HOGENOM" id="CLU_066192_30_2_4"/>
<organism evidence="2 3">
    <name type="scientific">Burkholderia lata (strain ATCC 17760 / DSM 23089 / LMG 22485 / NCIMB 9086 / R18194 / 383)</name>
    <dbReference type="NCBI Taxonomy" id="482957"/>
    <lineage>
        <taxon>Bacteria</taxon>
        <taxon>Pseudomonadati</taxon>
        <taxon>Pseudomonadota</taxon>
        <taxon>Betaproteobacteria</taxon>
        <taxon>Burkholderiales</taxon>
        <taxon>Burkholderiaceae</taxon>
        <taxon>Burkholderia</taxon>
        <taxon>Burkholderia cepacia complex</taxon>
    </lineage>
</organism>
<gene>
    <name evidence="2" type="ordered locus">Bcep18194_A3194</name>
</gene>
<dbReference type="Pfam" id="PF13560">
    <property type="entry name" value="HTH_31"/>
    <property type="match status" value="1"/>
</dbReference>
<dbReference type="GeneID" id="45093098"/>
<evidence type="ECO:0000313" key="3">
    <source>
        <dbReference type="Proteomes" id="UP000002705"/>
    </source>
</evidence>
<dbReference type="PATRIC" id="fig|482957.22.peg.14"/>